<sequence length="41" mass="4475">MVSDWITISSNTSPVHSKVKRKRGGINNYTHSSIASTITIS</sequence>
<dbReference type="EMBL" id="GBRH01227500">
    <property type="protein sequence ID" value="JAD70395.1"/>
    <property type="molecule type" value="Transcribed_RNA"/>
</dbReference>
<reference evidence="1" key="1">
    <citation type="submission" date="2014-09" db="EMBL/GenBank/DDBJ databases">
        <authorList>
            <person name="Magalhaes I.L.F."/>
            <person name="Oliveira U."/>
            <person name="Santos F.R."/>
            <person name="Vidigal T.H.D.A."/>
            <person name="Brescovit A.D."/>
            <person name="Santos A.J."/>
        </authorList>
    </citation>
    <scope>NUCLEOTIDE SEQUENCE</scope>
    <source>
        <tissue evidence="1">Shoot tissue taken approximately 20 cm above the soil surface</tissue>
    </source>
</reference>
<evidence type="ECO:0000313" key="1">
    <source>
        <dbReference type="EMBL" id="JAD70395.1"/>
    </source>
</evidence>
<proteinExistence type="predicted"/>
<accession>A0A0A9CAG2</accession>
<name>A0A0A9CAG2_ARUDO</name>
<protein>
    <submittedName>
        <fullName evidence="1">Uncharacterized protein</fullName>
    </submittedName>
</protein>
<reference evidence="1" key="2">
    <citation type="journal article" date="2015" name="Data Brief">
        <title>Shoot transcriptome of the giant reed, Arundo donax.</title>
        <authorList>
            <person name="Barrero R.A."/>
            <person name="Guerrero F.D."/>
            <person name="Moolhuijzen P."/>
            <person name="Goolsby J.A."/>
            <person name="Tidwell J."/>
            <person name="Bellgard S.E."/>
            <person name="Bellgard M.I."/>
        </authorList>
    </citation>
    <scope>NUCLEOTIDE SEQUENCE</scope>
    <source>
        <tissue evidence="1">Shoot tissue taken approximately 20 cm above the soil surface</tissue>
    </source>
</reference>
<dbReference type="AlphaFoldDB" id="A0A0A9CAG2"/>
<organism evidence="1">
    <name type="scientific">Arundo donax</name>
    <name type="common">Giant reed</name>
    <name type="synonym">Donax arundinaceus</name>
    <dbReference type="NCBI Taxonomy" id="35708"/>
    <lineage>
        <taxon>Eukaryota</taxon>
        <taxon>Viridiplantae</taxon>
        <taxon>Streptophyta</taxon>
        <taxon>Embryophyta</taxon>
        <taxon>Tracheophyta</taxon>
        <taxon>Spermatophyta</taxon>
        <taxon>Magnoliopsida</taxon>
        <taxon>Liliopsida</taxon>
        <taxon>Poales</taxon>
        <taxon>Poaceae</taxon>
        <taxon>PACMAD clade</taxon>
        <taxon>Arundinoideae</taxon>
        <taxon>Arundineae</taxon>
        <taxon>Arundo</taxon>
    </lineage>
</organism>